<evidence type="ECO:0000313" key="9">
    <source>
        <dbReference type="Proteomes" id="UP000382577"/>
    </source>
</evidence>
<dbReference type="InterPro" id="IPR015168">
    <property type="entry name" value="SsuA/THI5"/>
</dbReference>
<comment type="similarity">
    <text evidence="2">Belongs to the bacterial solute-binding protein SsuA/TauA family.</text>
</comment>
<dbReference type="InterPro" id="IPR010067">
    <property type="entry name" value="ABC_SsuA_sub-bd"/>
</dbReference>
<dbReference type="SMART" id="SM00062">
    <property type="entry name" value="PBPb"/>
    <property type="match status" value="1"/>
</dbReference>
<feature type="domain" description="Solute-binding protein family 3/N-terminal" evidence="7">
    <location>
        <begin position="84"/>
        <end position="302"/>
    </location>
</feature>
<dbReference type="GO" id="GO:0042626">
    <property type="term" value="F:ATPase-coupled transmembrane transporter activity"/>
    <property type="evidence" value="ECO:0007669"/>
    <property type="project" value="InterPro"/>
</dbReference>
<dbReference type="GO" id="GO:0016020">
    <property type="term" value="C:membrane"/>
    <property type="evidence" value="ECO:0007669"/>
    <property type="project" value="InterPro"/>
</dbReference>
<dbReference type="FunFam" id="3.40.190.10:FF:000050">
    <property type="entry name" value="Sulfonate ABC transporter substrate-binding protein"/>
    <property type="match status" value="1"/>
</dbReference>
<evidence type="ECO:0000259" key="7">
    <source>
        <dbReference type="SMART" id="SM00062"/>
    </source>
</evidence>
<evidence type="ECO:0000256" key="4">
    <source>
        <dbReference type="ARBA" id="ARBA00022729"/>
    </source>
</evidence>
<evidence type="ECO:0000256" key="5">
    <source>
        <dbReference type="ARBA" id="ARBA00055538"/>
    </source>
</evidence>
<dbReference type="Proteomes" id="UP000382577">
    <property type="component" value="Unassembled WGS sequence"/>
</dbReference>
<dbReference type="PANTHER" id="PTHR30024:SF42">
    <property type="entry name" value="ALIPHATIC SULFONATES-BINDING PROTEIN-RELATED"/>
    <property type="match status" value="1"/>
</dbReference>
<dbReference type="Gene3D" id="3.40.190.10">
    <property type="entry name" value="Periplasmic binding protein-like II"/>
    <property type="match status" value="2"/>
</dbReference>
<accession>A0A5E4W0A9</accession>
<dbReference type="PANTHER" id="PTHR30024">
    <property type="entry name" value="ALIPHATIC SULFONATES-BINDING PROTEIN-RELATED"/>
    <property type="match status" value="1"/>
</dbReference>
<name>A0A5E4W0A9_9BURK</name>
<sequence>MRGLCVLPRRPGHSFRFAMSRQIDSRQNTQAHHASEVVPPHPQRRRFLQRAGTAVLAGGAVHAFGAAGALALSDSARAAATPITLRIGYQKSSTLIVLAKARGTLAQALAPHNVTLTWHEFTSGLPLLEALNVGSIDFSADVADTVPVFAQAAGARIAYVARETPSPDAEAILVPQNSPIKTLADLKGKRIAVTKGAGVHYLLIAALQSVGLRINDVQPAYLTPADGRAAFASGNVDAWVTWDPFLASVERQDKVRTLTTARGLAGYQRYYLATPAFVRDHDAVLREVYRTLHETGQWVRANPRDAAAQLAPIWGLDVTTVEAANKRRSYDVQPVVRDAIAEQQRIADVFTQAGLLPRRVDAADATLWQPPA</sequence>
<organism evidence="8 9">
    <name type="scientific">Pandoraea fibrosis</name>
    <dbReference type="NCBI Taxonomy" id="1891094"/>
    <lineage>
        <taxon>Bacteria</taxon>
        <taxon>Pseudomonadati</taxon>
        <taxon>Pseudomonadota</taxon>
        <taxon>Betaproteobacteria</taxon>
        <taxon>Burkholderiales</taxon>
        <taxon>Burkholderiaceae</taxon>
        <taxon>Pandoraea</taxon>
    </lineage>
</organism>
<evidence type="ECO:0000256" key="6">
    <source>
        <dbReference type="ARBA" id="ARBA00070228"/>
    </source>
</evidence>
<dbReference type="EMBL" id="CABPRW010000006">
    <property type="protein sequence ID" value="VVE17146.1"/>
    <property type="molecule type" value="Genomic_DNA"/>
</dbReference>
<dbReference type="InterPro" id="IPR001638">
    <property type="entry name" value="Solute-binding_3/MltF_N"/>
</dbReference>
<dbReference type="SUPFAM" id="SSF53850">
    <property type="entry name" value="Periplasmic binding protein-like II"/>
    <property type="match status" value="1"/>
</dbReference>
<evidence type="ECO:0000313" key="8">
    <source>
        <dbReference type="EMBL" id="VVE17146.1"/>
    </source>
</evidence>
<keyword evidence="4" id="KW-0732">Signal</keyword>
<evidence type="ECO:0000256" key="3">
    <source>
        <dbReference type="ARBA" id="ARBA00022448"/>
    </source>
</evidence>
<comment type="subcellular location">
    <subcellularLocation>
        <location evidence="1">Periplasm</location>
    </subcellularLocation>
</comment>
<evidence type="ECO:0000256" key="2">
    <source>
        <dbReference type="ARBA" id="ARBA00010742"/>
    </source>
</evidence>
<dbReference type="GO" id="GO:0042597">
    <property type="term" value="C:periplasmic space"/>
    <property type="evidence" value="ECO:0007669"/>
    <property type="project" value="UniProtKB-SubCell"/>
</dbReference>
<evidence type="ECO:0000256" key="1">
    <source>
        <dbReference type="ARBA" id="ARBA00004418"/>
    </source>
</evidence>
<comment type="function">
    <text evidence="5">Part of a binding-protein-dependent transport system for aliphatic sulfonates. Putative binding protein.</text>
</comment>
<dbReference type="Pfam" id="PF09084">
    <property type="entry name" value="NMT1"/>
    <property type="match status" value="1"/>
</dbReference>
<keyword evidence="3" id="KW-0813">Transport</keyword>
<protein>
    <recommendedName>
        <fullName evidence="6">Putative aliphatic sulfonates-binding protein</fullName>
    </recommendedName>
</protein>
<reference evidence="8 9" key="1">
    <citation type="submission" date="2019-08" db="EMBL/GenBank/DDBJ databases">
        <authorList>
            <person name="Peeters C."/>
        </authorList>
    </citation>
    <scope>NUCLEOTIDE SEQUENCE [LARGE SCALE GENOMIC DNA]</scope>
    <source>
        <strain evidence="8 9">LMG 31113</strain>
    </source>
</reference>
<gene>
    <name evidence="8" type="ORF">PFI31113_02914</name>
</gene>
<dbReference type="AlphaFoldDB" id="A0A5E4W0A9"/>
<dbReference type="NCBIfam" id="TIGR01728">
    <property type="entry name" value="SsuA_fam"/>
    <property type="match status" value="1"/>
</dbReference>
<proteinExistence type="inferred from homology"/>